<evidence type="ECO:0000256" key="3">
    <source>
        <dbReference type="ARBA" id="ARBA00003215"/>
    </source>
</evidence>
<dbReference type="SUPFAM" id="SSF64438">
    <property type="entry name" value="CNF1/YfiH-like putative cysteine hydrolases"/>
    <property type="match status" value="1"/>
</dbReference>
<keyword evidence="14" id="KW-1185">Reference proteome</keyword>
<accession>A0A8E2IAE5</accession>
<dbReference type="Gene3D" id="3.60.140.10">
    <property type="entry name" value="CNF1/YfiH-like putative cysteine hydrolases"/>
    <property type="match status" value="1"/>
</dbReference>
<dbReference type="InterPro" id="IPR003730">
    <property type="entry name" value="Cu_polyphenol_OxRdtase"/>
</dbReference>
<name>A0A8E2IAE5_9BACI</name>
<evidence type="ECO:0000256" key="5">
    <source>
        <dbReference type="ARBA" id="ARBA00022679"/>
    </source>
</evidence>
<evidence type="ECO:0000256" key="6">
    <source>
        <dbReference type="ARBA" id="ARBA00022723"/>
    </source>
</evidence>
<evidence type="ECO:0000256" key="2">
    <source>
        <dbReference type="ARBA" id="ARBA00001947"/>
    </source>
</evidence>
<gene>
    <name evidence="13" type="ORF">BWZ43_06250</name>
</gene>
<reference evidence="13 14" key="1">
    <citation type="submission" date="2017-01" db="EMBL/GenBank/DDBJ databases">
        <title>Draft genome sequence of Bacillus oleronius.</title>
        <authorList>
            <person name="Allam M."/>
        </authorList>
    </citation>
    <scope>NUCLEOTIDE SEQUENCE [LARGE SCALE GENOMIC DNA]</scope>
    <source>
        <strain evidence="13 14">DSM 9356</strain>
    </source>
</reference>
<dbReference type="GO" id="GO:0005507">
    <property type="term" value="F:copper ion binding"/>
    <property type="evidence" value="ECO:0007669"/>
    <property type="project" value="TreeGrafter"/>
</dbReference>
<comment type="caution">
    <text evidence="13">The sequence shown here is derived from an EMBL/GenBank/DDBJ whole genome shotgun (WGS) entry which is preliminary data.</text>
</comment>
<comment type="catalytic activity">
    <reaction evidence="1">
        <text>inosine + phosphate = alpha-D-ribose 1-phosphate + hypoxanthine</text>
        <dbReference type="Rhea" id="RHEA:27646"/>
        <dbReference type="ChEBI" id="CHEBI:17368"/>
        <dbReference type="ChEBI" id="CHEBI:17596"/>
        <dbReference type="ChEBI" id="CHEBI:43474"/>
        <dbReference type="ChEBI" id="CHEBI:57720"/>
        <dbReference type="EC" id="2.4.2.1"/>
    </reaction>
    <physiologicalReaction direction="left-to-right" evidence="1">
        <dbReference type="Rhea" id="RHEA:27647"/>
    </physiologicalReaction>
</comment>
<dbReference type="AlphaFoldDB" id="A0A8E2IAE5"/>
<proteinExistence type="inferred from homology"/>
<evidence type="ECO:0000256" key="8">
    <source>
        <dbReference type="ARBA" id="ARBA00022833"/>
    </source>
</evidence>
<dbReference type="NCBIfam" id="TIGR00726">
    <property type="entry name" value="peptidoglycan editing factor PgeF"/>
    <property type="match status" value="1"/>
</dbReference>
<evidence type="ECO:0000256" key="12">
    <source>
        <dbReference type="RuleBase" id="RU361274"/>
    </source>
</evidence>
<evidence type="ECO:0000256" key="9">
    <source>
        <dbReference type="ARBA" id="ARBA00047989"/>
    </source>
</evidence>
<sequence length="272" mass="30823">MSEPFQKKEKEFFIIENWNQINSRLIAGFTTKLGGQSEKQFASLNFGFHVGDDQKSVQSNRKLLSKKLGFTLDHWIGAEQTHDTYIAKVDHADAGKGALDYSSSIQRTDGLYTGEEDILLTLCFADCVPLFFYAPNHHIIGVAHAGWKGTVNGIAKEMVDKWNQEGIKPEEINVVIGPSICKNCYIVDDRVIEKVNTWVEDDCPYQEISDGQYHLDLKKLNQMILLKSGVKLENIELTNYCTSCDHQEFFSHRRDHGKTGRMLSFIGLKGDI</sequence>
<dbReference type="Proteomes" id="UP000189761">
    <property type="component" value="Unassembled WGS sequence"/>
</dbReference>
<evidence type="ECO:0000256" key="7">
    <source>
        <dbReference type="ARBA" id="ARBA00022801"/>
    </source>
</evidence>
<comment type="similarity">
    <text evidence="4 12">Belongs to the purine nucleoside phosphorylase YfiH/LACC1 family.</text>
</comment>
<evidence type="ECO:0000313" key="14">
    <source>
        <dbReference type="Proteomes" id="UP000189761"/>
    </source>
</evidence>
<dbReference type="GO" id="GO:0017061">
    <property type="term" value="F:S-methyl-5-thioadenosine phosphorylase activity"/>
    <property type="evidence" value="ECO:0007669"/>
    <property type="project" value="UniProtKB-EC"/>
</dbReference>
<keyword evidence="5" id="KW-0808">Transferase</keyword>
<dbReference type="InterPro" id="IPR011324">
    <property type="entry name" value="Cytotoxic_necrot_fac-like_cat"/>
</dbReference>
<dbReference type="GO" id="GO:0016787">
    <property type="term" value="F:hydrolase activity"/>
    <property type="evidence" value="ECO:0007669"/>
    <property type="project" value="UniProtKB-KW"/>
</dbReference>
<dbReference type="EMBL" id="MTLA01000063">
    <property type="protein sequence ID" value="OOP69267.1"/>
    <property type="molecule type" value="Genomic_DNA"/>
</dbReference>
<keyword evidence="6" id="KW-0479">Metal-binding</keyword>
<evidence type="ECO:0000256" key="10">
    <source>
        <dbReference type="ARBA" id="ARBA00048968"/>
    </source>
</evidence>
<dbReference type="InterPro" id="IPR038371">
    <property type="entry name" value="Cu_polyphenol_OxRdtase_sf"/>
</dbReference>
<evidence type="ECO:0000256" key="4">
    <source>
        <dbReference type="ARBA" id="ARBA00007353"/>
    </source>
</evidence>
<comment type="catalytic activity">
    <reaction evidence="11">
        <text>S-methyl-5'-thioadenosine + phosphate = 5-(methylsulfanyl)-alpha-D-ribose 1-phosphate + adenine</text>
        <dbReference type="Rhea" id="RHEA:11852"/>
        <dbReference type="ChEBI" id="CHEBI:16708"/>
        <dbReference type="ChEBI" id="CHEBI:17509"/>
        <dbReference type="ChEBI" id="CHEBI:43474"/>
        <dbReference type="ChEBI" id="CHEBI:58533"/>
        <dbReference type="EC" id="2.4.2.28"/>
    </reaction>
    <physiologicalReaction direction="left-to-right" evidence="11">
        <dbReference type="Rhea" id="RHEA:11853"/>
    </physiologicalReaction>
</comment>
<comment type="function">
    <text evidence="3">Purine nucleoside enzyme that catalyzes the phosphorolysis of adenosine and inosine nucleosides, yielding D-ribose 1-phosphate and the respective free bases, adenine and hypoxanthine. Also catalyzes the phosphorolysis of S-methyl-5'-thioadenosine into adenine and S-methyl-5-thio-alpha-D-ribose 1-phosphate. Also has adenosine deaminase activity.</text>
</comment>
<protein>
    <recommendedName>
        <fullName evidence="12">Purine nucleoside phosphorylase</fullName>
    </recommendedName>
</protein>
<comment type="catalytic activity">
    <reaction evidence="9">
        <text>adenosine + H2O + H(+) = inosine + NH4(+)</text>
        <dbReference type="Rhea" id="RHEA:24408"/>
        <dbReference type="ChEBI" id="CHEBI:15377"/>
        <dbReference type="ChEBI" id="CHEBI:15378"/>
        <dbReference type="ChEBI" id="CHEBI:16335"/>
        <dbReference type="ChEBI" id="CHEBI:17596"/>
        <dbReference type="ChEBI" id="CHEBI:28938"/>
        <dbReference type="EC" id="3.5.4.4"/>
    </reaction>
    <physiologicalReaction direction="left-to-right" evidence="9">
        <dbReference type="Rhea" id="RHEA:24409"/>
    </physiologicalReaction>
</comment>
<evidence type="ECO:0000313" key="13">
    <source>
        <dbReference type="EMBL" id="OOP69267.1"/>
    </source>
</evidence>
<organism evidence="13 14">
    <name type="scientific">Heyndrickxia oleronia</name>
    <dbReference type="NCBI Taxonomy" id="38875"/>
    <lineage>
        <taxon>Bacteria</taxon>
        <taxon>Bacillati</taxon>
        <taxon>Bacillota</taxon>
        <taxon>Bacilli</taxon>
        <taxon>Bacillales</taxon>
        <taxon>Bacillaceae</taxon>
        <taxon>Heyndrickxia</taxon>
    </lineage>
</organism>
<dbReference type="RefSeq" id="WP_071976634.1">
    <property type="nucleotide sequence ID" value="NZ_CP065424.1"/>
</dbReference>
<comment type="cofactor">
    <cofactor evidence="2">
        <name>Zn(2+)</name>
        <dbReference type="ChEBI" id="CHEBI:29105"/>
    </cofactor>
</comment>
<dbReference type="CDD" id="cd16833">
    <property type="entry name" value="YfiH"/>
    <property type="match status" value="1"/>
</dbReference>
<keyword evidence="7" id="KW-0378">Hydrolase</keyword>
<keyword evidence="8" id="KW-0862">Zinc</keyword>
<evidence type="ECO:0000256" key="1">
    <source>
        <dbReference type="ARBA" id="ARBA00000553"/>
    </source>
</evidence>
<evidence type="ECO:0000256" key="11">
    <source>
        <dbReference type="ARBA" id="ARBA00049893"/>
    </source>
</evidence>
<dbReference type="PANTHER" id="PTHR30616">
    <property type="entry name" value="UNCHARACTERIZED PROTEIN YFIH"/>
    <property type="match status" value="1"/>
</dbReference>
<dbReference type="PANTHER" id="PTHR30616:SF2">
    <property type="entry name" value="PURINE NUCLEOSIDE PHOSPHORYLASE LACC1"/>
    <property type="match status" value="1"/>
</dbReference>
<dbReference type="Pfam" id="PF02578">
    <property type="entry name" value="Cu-oxidase_4"/>
    <property type="match status" value="1"/>
</dbReference>
<comment type="catalytic activity">
    <reaction evidence="10">
        <text>adenosine + phosphate = alpha-D-ribose 1-phosphate + adenine</text>
        <dbReference type="Rhea" id="RHEA:27642"/>
        <dbReference type="ChEBI" id="CHEBI:16335"/>
        <dbReference type="ChEBI" id="CHEBI:16708"/>
        <dbReference type="ChEBI" id="CHEBI:43474"/>
        <dbReference type="ChEBI" id="CHEBI:57720"/>
        <dbReference type="EC" id="2.4.2.1"/>
    </reaction>
    <physiologicalReaction direction="left-to-right" evidence="10">
        <dbReference type="Rhea" id="RHEA:27643"/>
    </physiologicalReaction>
</comment>